<dbReference type="RefSeq" id="WP_034295399.1">
    <property type="nucleotide sequence ID" value="NZ_CP091519.2"/>
</dbReference>
<dbReference type="Proteomes" id="UP000254209">
    <property type="component" value="Unassembled WGS sequence"/>
</dbReference>
<keyword evidence="2" id="KW-1185">Reference proteome</keyword>
<dbReference type="OrthoDB" id="9944538at2"/>
<dbReference type="SUPFAM" id="SSF47598">
    <property type="entry name" value="Ribbon-helix-helix"/>
    <property type="match status" value="1"/>
</dbReference>
<name>A0A376BKI8_9NEIS</name>
<reference evidence="1 2" key="1">
    <citation type="submission" date="2018-06" db="EMBL/GenBank/DDBJ databases">
        <authorList>
            <consortium name="Pathogen Informatics"/>
            <person name="Doyle S."/>
        </authorList>
    </citation>
    <scope>NUCLEOTIDE SEQUENCE [LARGE SCALE GENOMIC DNA]</scope>
    <source>
        <strain evidence="1 2">NCTC10283</strain>
    </source>
</reference>
<evidence type="ECO:0000313" key="1">
    <source>
        <dbReference type="EMBL" id="SSY70135.1"/>
    </source>
</evidence>
<protein>
    <recommendedName>
        <fullName evidence="3">CopG family transcriptional regulator</fullName>
    </recommendedName>
</protein>
<dbReference type="GO" id="GO:0006355">
    <property type="term" value="P:regulation of DNA-templated transcription"/>
    <property type="evidence" value="ECO:0007669"/>
    <property type="project" value="InterPro"/>
</dbReference>
<gene>
    <name evidence="1" type="ORF">NCTC10283_00200</name>
</gene>
<dbReference type="EMBL" id="UFSO01000002">
    <property type="protein sequence ID" value="SSY70135.1"/>
    <property type="molecule type" value="Genomic_DNA"/>
</dbReference>
<accession>A0A376BKI8</accession>
<organism evidence="1 2">
    <name type="scientific">Alysiella crassa</name>
    <dbReference type="NCBI Taxonomy" id="153491"/>
    <lineage>
        <taxon>Bacteria</taxon>
        <taxon>Pseudomonadati</taxon>
        <taxon>Pseudomonadota</taxon>
        <taxon>Betaproteobacteria</taxon>
        <taxon>Neisseriales</taxon>
        <taxon>Neisseriaceae</taxon>
        <taxon>Alysiella</taxon>
    </lineage>
</organism>
<dbReference type="STRING" id="1120980.GCA_000745955_02424"/>
<sequence>MTTITLSPQLSERIAIFAAQTGKTQEQVIAAAVEQYMHQERAIPELSPRDEAMLRDIESKTDYTIAEFYQRWGIETP</sequence>
<dbReference type="AlphaFoldDB" id="A0A376BKI8"/>
<evidence type="ECO:0000313" key="2">
    <source>
        <dbReference type="Proteomes" id="UP000254209"/>
    </source>
</evidence>
<proteinExistence type="predicted"/>
<dbReference type="InterPro" id="IPR010985">
    <property type="entry name" value="Ribbon_hlx_hlx"/>
</dbReference>
<evidence type="ECO:0008006" key="3">
    <source>
        <dbReference type="Google" id="ProtNLM"/>
    </source>
</evidence>